<evidence type="ECO:0000313" key="4">
    <source>
        <dbReference type="Proteomes" id="UP000237947"/>
    </source>
</evidence>
<name>A0A2S0KNA6_9FIRM</name>
<gene>
    <name evidence="3" type="ORF">C5Q98_04305</name>
</gene>
<feature type="transmembrane region" description="Helical" evidence="1">
    <location>
        <begin position="123"/>
        <end position="146"/>
    </location>
</feature>
<feature type="transmembrane region" description="Helical" evidence="1">
    <location>
        <begin position="158"/>
        <end position="179"/>
    </location>
</feature>
<dbReference type="InterPro" id="IPR032834">
    <property type="entry name" value="NatK-like_C"/>
</dbReference>
<evidence type="ECO:0000259" key="2">
    <source>
        <dbReference type="Pfam" id="PF14501"/>
    </source>
</evidence>
<dbReference type="KEGG" id="fsa:C5Q98_04305"/>
<evidence type="ECO:0000256" key="1">
    <source>
        <dbReference type="SAM" id="Phobius"/>
    </source>
</evidence>
<evidence type="ECO:0000313" key="3">
    <source>
        <dbReference type="EMBL" id="AVM42487.1"/>
    </source>
</evidence>
<dbReference type="EMBL" id="CP027226">
    <property type="protein sequence ID" value="AVM42487.1"/>
    <property type="molecule type" value="Genomic_DNA"/>
</dbReference>
<keyword evidence="4" id="KW-1185">Reference proteome</keyword>
<dbReference type="Gene3D" id="3.30.565.10">
    <property type="entry name" value="Histidine kinase-like ATPase, C-terminal domain"/>
    <property type="match status" value="1"/>
</dbReference>
<sequence length="438" mass="50455">MPNTLNILIYIAVSALETYIFINFLDTFLYKKASTINFYPLFVFIFFTFQFCTYILNAKLLSSILPTYIISLLIAHIFYEEQLRYKLHTINILILLEYACRFFAAGIHSTIVNSNNTGALLPLLSPSTQIIACVSFLLMNNFLLFLRKLRIKGYNTAYELISSSVHILIIICIACYALFLKDISNNFRLFYYFNSVFFTSISLVAFFYLDKYHIIRDTMEVSQMANHLLEVEKNYTAKFLSREEEAQKFHHDIKKHLQNIYFLCNNNKAEAASEYISKLIDSPIVKTNIVLTKNYVIDSILQQNKATMEADGIEVEISTMLAENQPFDDIELSILLGNLLSNSHEACNRIQNNSVKKEVDIKIHQRKQFLYIEISNSFNGKLFKRDGTFLSSKRQNGSSGIGLQNVENIVDKYDGIMKLSNDKNIFTVKVLLPYSSVN</sequence>
<dbReference type="SUPFAM" id="SSF55874">
    <property type="entry name" value="ATPase domain of HSP90 chaperone/DNA topoisomerase II/histidine kinase"/>
    <property type="match status" value="1"/>
</dbReference>
<feature type="transmembrane region" description="Helical" evidence="1">
    <location>
        <begin position="37"/>
        <end position="56"/>
    </location>
</feature>
<protein>
    <recommendedName>
        <fullName evidence="2">Sensor histidine kinase NatK-like C-terminal domain-containing protein</fullName>
    </recommendedName>
</protein>
<organism evidence="3 4">
    <name type="scientific">Fastidiosipila sanguinis</name>
    <dbReference type="NCBI Taxonomy" id="236753"/>
    <lineage>
        <taxon>Bacteria</taxon>
        <taxon>Bacillati</taxon>
        <taxon>Bacillota</taxon>
        <taxon>Clostridia</taxon>
        <taxon>Eubacteriales</taxon>
        <taxon>Oscillospiraceae</taxon>
        <taxon>Fastidiosipila</taxon>
    </lineage>
</organism>
<dbReference type="AlphaFoldDB" id="A0A2S0KNA6"/>
<dbReference type="InterPro" id="IPR036890">
    <property type="entry name" value="HATPase_C_sf"/>
</dbReference>
<dbReference type="Proteomes" id="UP000237947">
    <property type="component" value="Chromosome"/>
</dbReference>
<feature type="transmembrane region" description="Helical" evidence="1">
    <location>
        <begin position="6"/>
        <end position="25"/>
    </location>
</feature>
<keyword evidence="1" id="KW-1133">Transmembrane helix</keyword>
<dbReference type="PANTHER" id="PTHR40448">
    <property type="entry name" value="TWO-COMPONENT SENSOR HISTIDINE KINASE"/>
    <property type="match status" value="1"/>
</dbReference>
<dbReference type="Pfam" id="PF14501">
    <property type="entry name" value="HATPase_c_5"/>
    <property type="match status" value="1"/>
</dbReference>
<keyword evidence="1" id="KW-0812">Transmembrane</keyword>
<dbReference type="GO" id="GO:0042802">
    <property type="term" value="F:identical protein binding"/>
    <property type="evidence" value="ECO:0007669"/>
    <property type="project" value="TreeGrafter"/>
</dbReference>
<feature type="transmembrane region" description="Helical" evidence="1">
    <location>
        <begin position="191"/>
        <end position="209"/>
    </location>
</feature>
<dbReference type="CDD" id="cd16935">
    <property type="entry name" value="HATPase_AgrC-ComD-like"/>
    <property type="match status" value="1"/>
</dbReference>
<proteinExistence type="predicted"/>
<accession>A0A2S0KNA6</accession>
<feature type="domain" description="Sensor histidine kinase NatK-like C-terminal" evidence="2">
    <location>
        <begin position="330"/>
        <end position="433"/>
    </location>
</feature>
<keyword evidence="1" id="KW-0472">Membrane</keyword>
<feature type="transmembrane region" description="Helical" evidence="1">
    <location>
        <begin position="62"/>
        <end position="79"/>
    </location>
</feature>
<reference evidence="4" key="1">
    <citation type="submission" date="2018-02" db="EMBL/GenBank/DDBJ databases">
        <authorList>
            <person name="Holder M.E."/>
            <person name="Ajami N.J."/>
            <person name="Petrosino J.F."/>
        </authorList>
    </citation>
    <scope>NUCLEOTIDE SEQUENCE [LARGE SCALE GENOMIC DNA]</scope>
    <source>
        <strain evidence="4">CCUG 47711</strain>
    </source>
</reference>
<dbReference type="PANTHER" id="PTHR40448:SF1">
    <property type="entry name" value="TWO-COMPONENT SENSOR HISTIDINE KINASE"/>
    <property type="match status" value="1"/>
</dbReference>